<reference evidence="3 4" key="1">
    <citation type="submission" date="2020-04" db="EMBL/GenBank/DDBJ databases">
        <title>MicrobeNet Type strains.</title>
        <authorList>
            <person name="Nicholson A.C."/>
        </authorList>
    </citation>
    <scope>NUCLEOTIDE SEQUENCE [LARGE SCALE GENOMIC DNA]</scope>
    <source>
        <strain evidence="3 4">ATCC BAA-277</strain>
    </source>
</reference>
<dbReference type="InterPro" id="IPR001932">
    <property type="entry name" value="PPM-type_phosphatase-like_dom"/>
</dbReference>
<evidence type="ECO:0000259" key="2">
    <source>
        <dbReference type="PROSITE" id="PS51746"/>
    </source>
</evidence>
<evidence type="ECO:0000313" key="4">
    <source>
        <dbReference type="Proteomes" id="UP000579250"/>
    </source>
</evidence>
<evidence type="ECO:0000256" key="1">
    <source>
        <dbReference type="SAM" id="MobiDB-lite"/>
    </source>
</evidence>
<gene>
    <name evidence="3" type="ORF">HGB48_34875</name>
</gene>
<dbReference type="Proteomes" id="UP000579250">
    <property type="component" value="Unassembled WGS sequence"/>
</dbReference>
<dbReference type="PROSITE" id="PS51746">
    <property type="entry name" value="PPM_2"/>
    <property type="match status" value="1"/>
</dbReference>
<dbReference type="SMART" id="SM00331">
    <property type="entry name" value="PP2C_SIG"/>
    <property type="match status" value="1"/>
</dbReference>
<dbReference type="Pfam" id="PF13672">
    <property type="entry name" value="PP2C_2"/>
    <property type="match status" value="1"/>
</dbReference>
<evidence type="ECO:0000313" key="3">
    <source>
        <dbReference type="EMBL" id="NKZ08888.1"/>
    </source>
</evidence>
<dbReference type="RefSeq" id="WP_067641170.1">
    <property type="nucleotide sequence ID" value="NZ_JAAXPI010000105.1"/>
</dbReference>
<protein>
    <submittedName>
        <fullName evidence="3">Serine/threonine protein phosphatase</fullName>
    </submittedName>
</protein>
<dbReference type="EMBL" id="JAAXPI010000105">
    <property type="protein sequence ID" value="NKZ08888.1"/>
    <property type="molecule type" value="Genomic_DNA"/>
</dbReference>
<dbReference type="InterPro" id="IPR036457">
    <property type="entry name" value="PPM-type-like_dom_sf"/>
</dbReference>
<dbReference type="Gene3D" id="3.60.40.10">
    <property type="entry name" value="PPM-type phosphatase domain"/>
    <property type="match status" value="1"/>
</dbReference>
<feature type="domain" description="PPM-type phosphatase" evidence="2">
    <location>
        <begin position="107"/>
        <end position="349"/>
    </location>
</feature>
<proteinExistence type="predicted"/>
<name>A0A846ZDS5_9ACTN</name>
<sequence>MSTDQRTPATACRTCGEPAHARDRFCERCGTPEPSIPRPAPPSDPPLTTAPLPPAGVPMPDGSPAAATGSAPTKGCVDCGGAAVGADGFCEHCGLRQPSGREHAEADLGAAGAAVTDVGLRRRRNEDAFAIEALPQGACAVVCDGVATAPGSEEASRRAADAALAVVTGRVSVGMDPQGATRAAAERAAEVVAGLAHDPESSPACTFVSAIADASGVTVGWVGDSRAYWLAETGSCVLTRDDSWAAAVIEQGAMTAEDAWADERAHLITAWLGADAGPVDPHVAAFRPTGPGLVVVCSDGLWNDLPAAADLAAVALAGADGPLGAARRLLRAALDAGGRDNVTAAVLPWPPPGRERGR</sequence>
<feature type="region of interest" description="Disordered" evidence="1">
    <location>
        <begin position="26"/>
        <end position="71"/>
    </location>
</feature>
<feature type="compositionally biased region" description="Pro residues" evidence="1">
    <location>
        <begin position="34"/>
        <end position="45"/>
    </location>
</feature>
<keyword evidence="4" id="KW-1185">Reference proteome</keyword>
<organism evidence="3 4">
    <name type="scientific">Actinomadura latina</name>
    <dbReference type="NCBI Taxonomy" id="163603"/>
    <lineage>
        <taxon>Bacteria</taxon>
        <taxon>Bacillati</taxon>
        <taxon>Actinomycetota</taxon>
        <taxon>Actinomycetes</taxon>
        <taxon>Streptosporangiales</taxon>
        <taxon>Thermomonosporaceae</taxon>
        <taxon>Actinomadura</taxon>
    </lineage>
</organism>
<dbReference type="AlphaFoldDB" id="A0A846ZDS5"/>
<accession>A0A846ZDS5</accession>
<dbReference type="SUPFAM" id="SSF81606">
    <property type="entry name" value="PP2C-like"/>
    <property type="match status" value="1"/>
</dbReference>
<dbReference type="SMART" id="SM00332">
    <property type="entry name" value="PP2Cc"/>
    <property type="match status" value="1"/>
</dbReference>
<comment type="caution">
    <text evidence="3">The sequence shown here is derived from an EMBL/GenBank/DDBJ whole genome shotgun (WGS) entry which is preliminary data.</text>
</comment>